<dbReference type="Proteomes" id="UP000019678">
    <property type="component" value="Unassembled WGS sequence"/>
</dbReference>
<keyword evidence="2" id="KW-1185">Reference proteome</keyword>
<dbReference type="InterPro" id="IPR005368">
    <property type="entry name" value="UPF0175"/>
</dbReference>
<comment type="caution">
    <text evidence="1">The sequence shown here is derived from an EMBL/GenBank/DDBJ whole genome shotgun (WGS) entry which is preliminary data.</text>
</comment>
<dbReference type="Pfam" id="PF03683">
    <property type="entry name" value="UPF0175"/>
    <property type="match status" value="1"/>
</dbReference>
<dbReference type="AlphaFoldDB" id="A0A017T0T3"/>
<evidence type="ECO:0000313" key="1">
    <source>
        <dbReference type="EMBL" id="EYF02572.1"/>
    </source>
</evidence>
<proteinExistence type="predicted"/>
<dbReference type="RefSeq" id="WP_044247388.1">
    <property type="nucleotide sequence ID" value="NZ_ASRX01000059.1"/>
</dbReference>
<dbReference type="STRING" id="1192034.CAP_6779"/>
<name>A0A017T0T3_9BACT</name>
<dbReference type="EMBL" id="ASRX01000059">
    <property type="protein sequence ID" value="EYF02572.1"/>
    <property type="molecule type" value="Genomic_DNA"/>
</dbReference>
<accession>A0A017T0T3</accession>
<evidence type="ECO:0000313" key="2">
    <source>
        <dbReference type="Proteomes" id="UP000019678"/>
    </source>
</evidence>
<sequence length="63" mass="6612">MAHTLTIEYGDELLLGLGLSPSEFASEAKLLLAAKLYELGRLTSGQAAALCGKSRVDPAGVHR</sequence>
<reference evidence="1 2" key="1">
    <citation type="submission" date="2013-05" db="EMBL/GenBank/DDBJ databases">
        <title>Genome assembly of Chondromyces apiculatus DSM 436.</title>
        <authorList>
            <person name="Sharma G."/>
            <person name="Khatri I."/>
            <person name="Kaur C."/>
            <person name="Mayilraj S."/>
            <person name="Subramanian S."/>
        </authorList>
    </citation>
    <scope>NUCLEOTIDE SEQUENCE [LARGE SCALE GENOMIC DNA]</scope>
    <source>
        <strain evidence="1 2">DSM 436</strain>
    </source>
</reference>
<protein>
    <submittedName>
        <fullName evidence="1">Uncharacterized protein</fullName>
    </submittedName>
</protein>
<organism evidence="1 2">
    <name type="scientific">Chondromyces apiculatus DSM 436</name>
    <dbReference type="NCBI Taxonomy" id="1192034"/>
    <lineage>
        <taxon>Bacteria</taxon>
        <taxon>Pseudomonadati</taxon>
        <taxon>Myxococcota</taxon>
        <taxon>Polyangia</taxon>
        <taxon>Polyangiales</taxon>
        <taxon>Polyangiaceae</taxon>
        <taxon>Chondromyces</taxon>
    </lineage>
</organism>
<gene>
    <name evidence="1" type="ORF">CAP_6779</name>
</gene>